<dbReference type="Gene3D" id="1.10.10.60">
    <property type="entry name" value="Homeodomain-like"/>
    <property type="match status" value="1"/>
</dbReference>
<dbReference type="FunFam" id="1.10.10.10:FF:000214">
    <property type="entry name" value="Methylated-DNA--protein-cysteine methyltransferase"/>
    <property type="match status" value="1"/>
</dbReference>
<evidence type="ECO:0000256" key="9">
    <source>
        <dbReference type="ARBA" id="ARBA00049348"/>
    </source>
</evidence>
<feature type="domain" description="HTH araC/xylS-type" evidence="12">
    <location>
        <begin position="84"/>
        <end position="180"/>
    </location>
</feature>
<dbReference type="InterPro" id="IPR004026">
    <property type="entry name" value="Ada_DNA_repair_Zn-bd"/>
</dbReference>
<dbReference type="GO" id="GO:0008270">
    <property type="term" value="F:zinc ion binding"/>
    <property type="evidence" value="ECO:0007669"/>
    <property type="project" value="InterPro"/>
</dbReference>
<evidence type="ECO:0000256" key="2">
    <source>
        <dbReference type="ARBA" id="ARBA00008711"/>
    </source>
</evidence>
<dbReference type="PANTHER" id="PTHR10815">
    <property type="entry name" value="METHYLATED-DNA--PROTEIN-CYSTEINE METHYLTRANSFERASE"/>
    <property type="match status" value="1"/>
</dbReference>
<feature type="binding site" evidence="11">
    <location>
        <position position="41"/>
    </location>
    <ligand>
        <name>Zn(2+)</name>
        <dbReference type="ChEBI" id="CHEBI:29105"/>
    </ligand>
</feature>
<dbReference type="GO" id="GO:0003700">
    <property type="term" value="F:DNA-binding transcription factor activity"/>
    <property type="evidence" value="ECO:0007669"/>
    <property type="project" value="InterPro"/>
</dbReference>
<dbReference type="PIRSF" id="PIRSF000409">
    <property type="entry name" value="Ada"/>
    <property type="match status" value="1"/>
</dbReference>
<dbReference type="SUPFAM" id="SSF57884">
    <property type="entry name" value="Ada DNA repair protein, N-terminal domain (N-Ada 10)"/>
    <property type="match status" value="1"/>
</dbReference>
<keyword evidence="8" id="KW-0234">DNA repair</keyword>
<sequence>MLFQLPDTATLYQALTARDPRYEGQVYVCVTSTGIFCRLTCPARKPKPENCVFAESISACITDGYRPCKRCRPLDPQDHDPDVTRLLEALERAPERRWSERDVAAMGLDPSTIRRRFKRLYGLTFLDMARQRRLRAGFTALGQGDRVIEAQVEAGFESASAFRAAFARLLGRPPASFKLEGQLLADWIPTPLGDMIAVSSHTELHLLEFVGRKALRAELCRLDAAVGGDLGIGTTPVGETLRAELTAYFSGASARFRTPLARHGTPFQREVWAALREIPAGESRSYAQIARAIGRPSATRAVARANGANQIALLIPCHRVIGADGALTGYGGGLWRKQRLLEIERHYAAAEPPAQARPSVNSTRSQRLP</sequence>
<comment type="catalytic activity">
    <reaction evidence="9">
        <text>a 6-O-methyl-2'-deoxyguanosine in DNA + L-cysteinyl-[protein] = S-methyl-L-cysteinyl-[protein] + a 2'-deoxyguanosine in DNA</text>
        <dbReference type="Rhea" id="RHEA:24000"/>
        <dbReference type="Rhea" id="RHEA-COMP:10131"/>
        <dbReference type="Rhea" id="RHEA-COMP:10132"/>
        <dbReference type="Rhea" id="RHEA-COMP:11367"/>
        <dbReference type="Rhea" id="RHEA-COMP:11368"/>
        <dbReference type="ChEBI" id="CHEBI:29950"/>
        <dbReference type="ChEBI" id="CHEBI:82612"/>
        <dbReference type="ChEBI" id="CHEBI:85445"/>
        <dbReference type="ChEBI" id="CHEBI:85448"/>
        <dbReference type="EC" id="2.1.1.63"/>
    </reaction>
</comment>
<dbReference type="InterPro" id="IPR001497">
    <property type="entry name" value="MethylDNA_cys_MeTrfase_AS"/>
</dbReference>
<dbReference type="OrthoDB" id="9802228at2"/>
<evidence type="ECO:0000256" key="10">
    <source>
        <dbReference type="PIRSR" id="PIRSR000409-1"/>
    </source>
</evidence>
<feature type="binding site" evidence="11">
    <location>
        <position position="37"/>
    </location>
    <ligand>
        <name>Zn(2+)</name>
        <dbReference type="ChEBI" id="CHEBI:29105"/>
    </ligand>
</feature>
<feature type="binding site" evidence="11">
    <location>
        <position position="68"/>
    </location>
    <ligand>
        <name>Zn(2+)</name>
        <dbReference type="ChEBI" id="CHEBI:29105"/>
    </ligand>
</feature>
<accession>A0A1I6DYA6</accession>
<evidence type="ECO:0000256" key="6">
    <source>
        <dbReference type="ARBA" id="ARBA00022763"/>
    </source>
</evidence>
<comment type="cofactor">
    <cofactor evidence="11">
        <name>Zn(2+)</name>
        <dbReference type="ChEBI" id="CHEBI:29105"/>
    </cofactor>
    <text evidence="11">Binds 1 zinc ion per subunit.</text>
</comment>
<dbReference type="Pfam" id="PF02805">
    <property type="entry name" value="Ada_Zn_binding"/>
    <property type="match status" value="1"/>
</dbReference>
<dbReference type="Proteomes" id="UP000199302">
    <property type="component" value="Unassembled WGS sequence"/>
</dbReference>
<evidence type="ECO:0000313" key="13">
    <source>
        <dbReference type="EMBL" id="SFR10268.1"/>
    </source>
</evidence>
<dbReference type="SUPFAM" id="SSF53155">
    <property type="entry name" value="Methylated DNA-protein cysteine methyltransferase domain"/>
    <property type="match status" value="1"/>
</dbReference>
<feature type="binding site" evidence="11">
    <location>
        <position position="71"/>
    </location>
    <ligand>
        <name>Zn(2+)</name>
        <dbReference type="ChEBI" id="CHEBI:29105"/>
    </ligand>
</feature>
<dbReference type="Gene3D" id="1.10.10.10">
    <property type="entry name" value="Winged helix-like DNA-binding domain superfamily/Winged helix DNA-binding domain"/>
    <property type="match status" value="1"/>
</dbReference>
<dbReference type="EMBL" id="FOYI01000006">
    <property type="protein sequence ID" value="SFR10268.1"/>
    <property type="molecule type" value="Genomic_DNA"/>
</dbReference>
<evidence type="ECO:0000256" key="7">
    <source>
        <dbReference type="ARBA" id="ARBA00023159"/>
    </source>
</evidence>
<dbReference type="GO" id="GO:0003908">
    <property type="term" value="F:methylated-DNA-[protein]-cysteine S-methyltransferase activity"/>
    <property type="evidence" value="ECO:0007669"/>
    <property type="project" value="UniProtKB-EC"/>
</dbReference>
<keyword evidence="14" id="KW-1185">Reference proteome</keyword>
<evidence type="ECO:0000313" key="14">
    <source>
        <dbReference type="Proteomes" id="UP000199302"/>
    </source>
</evidence>
<dbReference type="InterPro" id="IPR036631">
    <property type="entry name" value="MGMT_N_sf"/>
</dbReference>
<keyword evidence="11" id="KW-0479">Metal-binding</keyword>
<evidence type="ECO:0000259" key="12">
    <source>
        <dbReference type="PROSITE" id="PS01124"/>
    </source>
</evidence>
<dbReference type="GO" id="GO:0032259">
    <property type="term" value="P:methylation"/>
    <property type="evidence" value="ECO:0007669"/>
    <property type="project" value="UniProtKB-KW"/>
</dbReference>
<dbReference type="STRING" id="871652.SAMN04515673_10628"/>
<organism evidence="13 14">
    <name type="scientific">Poseidonocella sedimentorum</name>
    <dbReference type="NCBI Taxonomy" id="871652"/>
    <lineage>
        <taxon>Bacteria</taxon>
        <taxon>Pseudomonadati</taxon>
        <taxon>Pseudomonadota</taxon>
        <taxon>Alphaproteobacteria</taxon>
        <taxon>Rhodobacterales</taxon>
        <taxon>Roseobacteraceae</taxon>
        <taxon>Poseidonocella</taxon>
    </lineage>
</organism>
<evidence type="ECO:0000256" key="1">
    <source>
        <dbReference type="ARBA" id="ARBA00001286"/>
    </source>
</evidence>
<comment type="catalytic activity">
    <reaction evidence="1">
        <text>a 4-O-methyl-thymidine in DNA + L-cysteinyl-[protein] = a thymidine in DNA + S-methyl-L-cysteinyl-[protein]</text>
        <dbReference type="Rhea" id="RHEA:53428"/>
        <dbReference type="Rhea" id="RHEA-COMP:10131"/>
        <dbReference type="Rhea" id="RHEA-COMP:10132"/>
        <dbReference type="Rhea" id="RHEA-COMP:13555"/>
        <dbReference type="Rhea" id="RHEA-COMP:13556"/>
        <dbReference type="ChEBI" id="CHEBI:29950"/>
        <dbReference type="ChEBI" id="CHEBI:82612"/>
        <dbReference type="ChEBI" id="CHEBI:137386"/>
        <dbReference type="ChEBI" id="CHEBI:137387"/>
        <dbReference type="EC" id="2.1.1.63"/>
    </reaction>
</comment>
<dbReference type="InterPro" id="IPR035451">
    <property type="entry name" value="Ada-like_dom_sf"/>
</dbReference>
<feature type="active site" description="Nucleophile; methyl group acceptor from either O6-methylguanine or O4-methylthymine" evidence="10">
    <location>
        <position position="317"/>
    </location>
</feature>
<proteinExistence type="inferred from homology"/>
<keyword evidence="4 13" id="KW-0489">Methyltransferase</keyword>
<keyword evidence="6" id="KW-0227">DNA damage</keyword>
<dbReference type="SMART" id="SM00342">
    <property type="entry name" value="HTH_ARAC"/>
    <property type="match status" value="1"/>
</dbReference>
<name>A0A1I6DYA6_9RHOB</name>
<evidence type="ECO:0000256" key="4">
    <source>
        <dbReference type="ARBA" id="ARBA00022603"/>
    </source>
</evidence>
<dbReference type="Gene3D" id="3.30.160.70">
    <property type="entry name" value="Methylated DNA-protein cysteine methyltransferase domain"/>
    <property type="match status" value="1"/>
</dbReference>
<dbReference type="PROSITE" id="PS00374">
    <property type="entry name" value="MGMT"/>
    <property type="match status" value="1"/>
</dbReference>
<dbReference type="GO" id="GO:0043565">
    <property type="term" value="F:sequence-specific DNA binding"/>
    <property type="evidence" value="ECO:0007669"/>
    <property type="project" value="InterPro"/>
</dbReference>
<dbReference type="GO" id="GO:0006281">
    <property type="term" value="P:DNA repair"/>
    <property type="evidence" value="ECO:0007669"/>
    <property type="project" value="UniProtKB-KW"/>
</dbReference>
<dbReference type="Pfam" id="PF12833">
    <property type="entry name" value="HTH_18"/>
    <property type="match status" value="1"/>
</dbReference>
<dbReference type="RefSeq" id="WP_092080128.1">
    <property type="nucleotide sequence ID" value="NZ_FOYI01000006.1"/>
</dbReference>
<evidence type="ECO:0000256" key="3">
    <source>
        <dbReference type="ARBA" id="ARBA00011918"/>
    </source>
</evidence>
<dbReference type="InterPro" id="IPR016221">
    <property type="entry name" value="Bifunct_regulatory_prot_Ada"/>
</dbReference>
<dbReference type="PROSITE" id="PS01124">
    <property type="entry name" value="HTH_ARAC_FAMILY_2"/>
    <property type="match status" value="1"/>
</dbReference>
<protein>
    <recommendedName>
        <fullName evidence="3">methylated-DNA--[protein]-cysteine S-methyltransferase</fullName>
        <ecNumber evidence="3">2.1.1.63</ecNumber>
    </recommendedName>
</protein>
<dbReference type="EC" id="2.1.1.63" evidence="3"/>
<evidence type="ECO:0000256" key="11">
    <source>
        <dbReference type="PIRSR" id="PIRSR000409-3"/>
    </source>
</evidence>
<dbReference type="InterPro" id="IPR036388">
    <property type="entry name" value="WH-like_DNA-bd_sf"/>
</dbReference>
<dbReference type="InterPro" id="IPR018060">
    <property type="entry name" value="HTH_AraC"/>
</dbReference>
<dbReference type="InterPro" id="IPR036217">
    <property type="entry name" value="MethylDNA_cys_MeTrfase_DNAb"/>
</dbReference>
<evidence type="ECO:0000256" key="5">
    <source>
        <dbReference type="ARBA" id="ARBA00022679"/>
    </source>
</evidence>
<dbReference type="NCBIfam" id="TIGR00589">
    <property type="entry name" value="ogt"/>
    <property type="match status" value="1"/>
</dbReference>
<reference evidence="13 14" key="1">
    <citation type="submission" date="2016-10" db="EMBL/GenBank/DDBJ databases">
        <authorList>
            <person name="de Groot N.N."/>
        </authorList>
    </citation>
    <scope>NUCLEOTIDE SEQUENCE [LARGE SCALE GENOMIC DNA]</scope>
    <source>
        <strain evidence="14">KMM 9023,NRIC 0796,JCM 17311,KCTC 23692</strain>
    </source>
</reference>
<dbReference type="InterPro" id="IPR014048">
    <property type="entry name" value="MethylDNA_cys_MeTrfase_DNA-bd"/>
</dbReference>
<dbReference type="Gene3D" id="3.40.10.10">
    <property type="entry name" value="DNA Methylphosphotriester Repair Domain"/>
    <property type="match status" value="1"/>
</dbReference>
<evidence type="ECO:0000256" key="8">
    <source>
        <dbReference type="ARBA" id="ARBA00023204"/>
    </source>
</evidence>
<dbReference type="SUPFAM" id="SSF46767">
    <property type="entry name" value="Methylated DNA-protein cysteine methyltransferase, C-terminal domain"/>
    <property type="match status" value="1"/>
</dbReference>
<feature type="active site" description="Nucleophile; methyl group acceptor from methylphosphotriester" evidence="10">
    <location>
        <position position="37"/>
    </location>
</feature>
<dbReference type="PANTHER" id="PTHR10815:SF5">
    <property type="entry name" value="METHYLATED-DNA--PROTEIN-CYSTEINE METHYLTRANSFERASE"/>
    <property type="match status" value="1"/>
</dbReference>
<dbReference type="Pfam" id="PF01035">
    <property type="entry name" value="DNA_binding_1"/>
    <property type="match status" value="1"/>
</dbReference>
<keyword evidence="7" id="KW-0010">Activator</keyword>
<dbReference type="AlphaFoldDB" id="A0A1I6DYA6"/>
<dbReference type="CDD" id="cd06445">
    <property type="entry name" value="ATase"/>
    <property type="match status" value="1"/>
</dbReference>
<comment type="similarity">
    <text evidence="2">Belongs to the MGMT family.</text>
</comment>
<keyword evidence="11" id="KW-0862">Zinc</keyword>
<gene>
    <name evidence="13" type="ORF">SAMN04515673_10628</name>
</gene>
<keyword evidence="5 13" id="KW-0808">Transferase</keyword>